<evidence type="ECO:0000259" key="5">
    <source>
        <dbReference type="PROSITE" id="PS50075"/>
    </source>
</evidence>
<dbReference type="GO" id="GO:0003824">
    <property type="term" value="F:catalytic activity"/>
    <property type="evidence" value="ECO:0007669"/>
    <property type="project" value="InterPro"/>
</dbReference>
<dbReference type="Gene3D" id="3.30.559.10">
    <property type="entry name" value="Chloramphenicol acetyltransferase-like domain"/>
    <property type="match status" value="3"/>
</dbReference>
<dbReference type="InterPro" id="IPR020845">
    <property type="entry name" value="AMP-binding_CS"/>
</dbReference>
<dbReference type="InterPro" id="IPR036736">
    <property type="entry name" value="ACP-like_sf"/>
</dbReference>
<gene>
    <name evidence="6" type="ORF">DP939_07355</name>
</gene>
<proteinExistence type="predicted"/>
<feature type="domain" description="Carrier" evidence="5">
    <location>
        <begin position="1132"/>
        <end position="1207"/>
    </location>
</feature>
<dbReference type="InterPro" id="IPR010071">
    <property type="entry name" value="AA_adenyl_dom"/>
</dbReference>
<dbReference type="CDD" id="cd19531">
    <property type="entry name" value="LCL_NRPS-like"/>
    <property type="match status" value="1"/>
</dbReference>
<dbReference type="NCBIfam" id="TIGR01733">
    <property type="entry name" value="AA-adenyl-dom"/>
    <property type="match status" value="2"/>
</dbReference>
<dbReference type="GO" id="GO:0005737">
    <property type="term" value="C:cytoplasm"/>
    <property type="evidence" value="ECO:0007669"/>
    <property type="project" value="TreeGrafter"/>
</dbReference>
<feature type="region of interest" description="Disordered" evidence="4">
    <location>
        <begin position="2735"/>
        <end position="2769"/>
    </location>
</feature>
<organism evidence="6 7">
    <name type="scientific">Spongiactinospora rosea</name>
    <dbReference type="NCBI Taxonomy" id="2248750"/>
    <lineage>
        <taxon>Bacteria</taxon>
        <taxon>Bacillati</taxon>
        <taxon>Actinomycetota</taxon>
        <taxon>Actinomycetes</taxon>
        <taxon>Streptosporangiales</taxon>
        <taxon>Streptosporangiaceae</taxon>
        <taxon>Spongiactinospora</taxon>
    </lineage>
</organism>
<dbReference type="InterPro" id="IPR006162">
    <property type="entry name" value="Ppantetheine_attach_site"/>
</dbReference>
<dbReference type="InterPro" id="IPR020806">
    <property type="entry name" value="PKS_PP-bd"/>
</dbReference>
<dbReference type="Gene3D" id="3.40.50.12780">
    <property type="entry name" value="N-terminal domain of ligase-like"/>
    <property type="match status" value="2"/>
</dbReference>
<evidence type="ECO:0000313" key="6">
    <source>
        <dbReference type="EMBL" id="RBQ20876.1"/>
    </source>
</evidence>
<dbReference type="GO" id="GO:0043041">
    <property type="term" value="P:amino acid activation for nonribosomal peptide biosynthetic process"/>
    <property type="evidence" value="ECO:0007669"/>
    <property type="project" value="TreeGrafter"/>
</dbReference>
<dbReference type="SUPFAM" id="SSF52777">
    <property type="entry name" value="CoA-dependent acyltransferases"/>
    <property type="match status" value="7"/>
</dbReference>
<dbReference type="Gene3D" id="3.30.559.30">
    <property type="entry name" value="Nonribosomal peptide synthetase, condensation domain"/>
    <property type="match status" value="4"/>
</dbReference>
<dbReference type="InterPro" id="IPR023213">
    <property type="entry name" value="CAT-like_dom_sf"/>
</dbReference>
<dbReference type="PROSITE" id="PS00455">
    <property type="entry name" value="AMP_BINDING"/>
    <property type="match status" value="1"/>
</dbReference>
<reference evidence="6 7" key="1">
    <citation type="submission" date="2018-06" db="EMBL/GenBank/DDBJ databases">
        <title>Sphaerisporangium craniellae sp. nov., isolated from a marine sponge in the South China Sea.</title>
        <authorList>
            <person name="Li L."/>
        </authorList>
    </citation>
    <scope>NUCLEOTIDE SEQUENCE [LARGE SCALE GENOMIC DNA]</scope>
    <source>
        <strain evidence="6 7">LHW63015</strain>
    </source>
</reference>
<dbReference type="InterPro" id="IPR000873">
    <property type="entry name" value="AMP-dep_synth/lig_dom"/>
</dbReference>
<keyword evidence="3" id="KW-0597">Phosphoprotein</keyword>
<dbReference type="GO" id="GO:0072330">
    <property type="term" value="P:monocarboxylic acid biosynthetic process"/>
    <property type="evidence" value="ECO:0007669"/>
    <property type="project" value="UniProtKB-ARBA"/>
</dbReference>
<protein>
    <recommendedName>
        <fullName evidence="5">Carrier domain-containing protein</fullName>
    </recommendedName>
</protein>
<feature type="domain" description="Carrier" evidence="5">
    <location>
        <begin position="2662"/>
        <end position="2737"/>
    </location>
</feature>
<dbReference type="SUPFAM" id="SSF47336">
    <property type="entry name" value="ACP-like"/>
    <property type="match status" value="3"/>
</dbReference>
<dbReference type="GO" id="GO:0044550">
    <property type="term" value="P:secondary metabolite biosynthetic process"/>
    <property type="evidence" value="ECO:0007669"/>
    <property type="project" value="TreeGrafter"/>
</dbReference>
<dbReference type="FunFam" id="1.10.1200.10:FF:000016">
    <property type="entry name" value="Non-ribosomal peptide synthase"/>
    <property type="match status" value="1"/>
</dbReference>
<dbReference type="PANTHER" id="PTHR45527">
    <property type="entry name" value="NONRIBOSOMAL PEPTIDE SYNTHETASE"/>
    <property type="match status" value="1"/>
</dbReference>
<dbReference type="CDD" id="cd05930">
    <property type="entry name" value="A_NRPS"/>
    <property type="match status" value="1"/>
</dbReference>
<evidence type="ECO:0000256" key="1">
    <source>
        <dbReference type="ARBA" id="ARBA00001957"/>
    </source>
</evidence>
<dbReference type="FunFam" id="3.40.50.980:FF:000002">
    <property type="entry name" value="Enterobactin synthetase component F"/>
    <property type="match status" value="1"/>
</dbReference>
<dbReference type="Proteomes" id="UP000253303">
    <property type="component" value="Unassembled WGS sequence"/>
</dbReference>
<evidence type="ECO:0000256" key="4">
    <source>
        <dbReference type="SAM" id="MobiDB-lite"/>
    </source>
</evidence>
<dbReference type="Pfam" id="PF13193">
    <property type="entry name" value="AMP-binding_C"/>
    <property type="match status" value="2"/>
</dbReference>
<dbReference type="InterPro" id="IPR045851">
    <property type="entry name" value="AMP-bd_C_sf"/>
</dbReference>
<dbReference type="InterPro" id="IPR025110">
    <property type="entry name" value="AMP-bd_C"/>
</dbReference>
<name>A0A366M3U7_9ACTN</name>
<dbReference type="PANTHER" id="PTHR45527:SF1">
    <property type="entry name" value="FATTY ACID SYNTHASE"/>
    <property type="match status" value="1"/>
</dbReference>
<evidence type="ECO:0000256" key="3">
    <source>
        <dbReference type="ARBA" id="ARBA00022553"/>
    </source>
</evidence>
<accession>A0A366M3U7</accession>
<dbReference type="Pfam" id="PF00501">
    <property type="entry name" value="AMP-binding"/>
    <property type="match status" value="2"/>
</dbReference>
<dbReference type="PROSITE" id="PS50075">
    <property type="entry name" value="CARRIER"/>
    <property type="match status" value="3"/>
</dbReference>
<dbReference type="Pfam" id="PF00668">
    <property type="entry name" value="Condensation"/>
    <property type="match status" value="4"/>
</dbReference>
<keyword evidence="7" id="KW-1185">Reference proteome</keyword>
<evidence type="ECO:0000313" key="7">
    <source>
        <dbReference type="Proteomes" id="UP000253303"/>
    </source>
</evidence>
<dbReference type="InterPro" id="IPR042099">
    <property type="entry name" value="ANL_N_sf"/>
</dbReference>
<dbReference type="PROSITE" id="PS00012">
    <property type="entry name" value="PHOSPHOPANTETHEINE"/>
    <property type="match status" value="2"/>
</dbReference>
<feature type="compositionally biased region" description="Basic and acidic residues" evidence="4">
    <location>
        <begin position="2740"/>
        <end position="2753"/>
    </location>
</feature>
<dbReference type="GO" id="GO:0031177">
    <property type="term" value="F:phosphopantetheine binding"/>
    <property type="evidence" value="ECO:0007669"/>
    <property type="project" value="InterPro"/>
</dbReference>
<dbReference type="GO" id="GO:0008610">
    <property type="term" value="P:lipid biosynthetic process"/>
    <property type="evidence" value="ECO:0007669"/>
    <property type="project" value="UniProtKB-ARBA"/>
</dbReference>
<keyword evidence="2" id="KW-0596">Phosphopantetheine</keyword>
<comment type="caution">
    <text evidence="6">The sequence shown here is derived from an EMBL/GenBank/DDBJ whole genome shotgun (WGS) entry which is preliminary data.</text>
</comment>
<dbReference type="EMBL" id="QMEY01000002">
    <property type="protein sequence ID" value="RBQ20876.1"/>
    <property type="molecule type" value="Genomic_DNA"/>
</dbReference>
<evidence type="ECO:0000256" key="2">
    <source>
        <dbReference type="ARBA" id="ARBA00022450"/>
    </source>
</evidence>
<dbReference type="OrthoDB" id="3802848at2"/>
<dbReference type="FunFam" id="3.40.50.12780:FF:000012">
    <property type="entry name" value="Non-ribosomal peptide synthetase"/>
    <property type="match status" value="1"/>
</dbReference>
<dbReference type="InterPro" id="IPR009081">
    <property type="entry name" value="PP-bd_ACP"/>
</dbReference>
<dbReference type="RefSeq" id="WP_113979833.1">
    <property type="nucleotide sequence ID" value="NZ_QMEY01000002.1"/>
</dbReference>
<dbReference type="InterPro" id="IPR001242">
    <property type="entry name" value="Condensation_dom"/>
</dbReference>
<dbReference type="SUPFAM" id="SSF56801">
    <property type="entry name" value="Acetyl-CoA synthetase-like"/>
    <property type="match status" value="2"/>
</dbReference>
<dbReference type="SMART" id="SM00823">
    <property type="entry name" value="PKS_PP"/>
    <property type="match status" value="3"/>
</dbReference>
<sequence>MSVEATATPATTTEASEVPLSVAQEAIWIYWQVAPDDPAYTVCLPLLLEGELEEARLRRAVTRLGELHPALRGRVVTTPQGPSLRWADAPPIPVVERPVTGPAEAAVRERATVPFDLRRGPLLRVETLRGPGYRIVLFAGHHIVLDATACGLLLGELSRLYAGHDLAPPNDAHVLAAFARRQRELSDGPEGEAHRRFWRDHLGPDVPPLLLPAPTDEPGHAVLHRMVDSGLVGRVEEVADELGVHRLVPFYAACCILIGHYTGRSDLVLGTTYHGRRDPLVQDRVGFFANTLPLRHRLSRDLTYREVVQRLHRNLVGATAYGDLPMPVILREAGLGGEAARKSANQVVFGYWAAPPVDVIDILRVPLGAATLRMLPTEDVADYALTVFLREDSAGATVSWRDPGGVVGPEMLARLADDYPVILDRLLAAPDEPLSAPVPALTAYVDRLRGDDPPPLPIQSGTSGFEPPGDLAAAAHKLGVTVEALLLAGVAGVLRRHTAGPRLSVTRPAGPVPMRLEPPPEATFARFARNIHEELAVARDLRLPPPHVLRRLLGDHDPYGAAVVSFGGIEPPGDGPALRFTFDLEGGSGQVPAAFAGHLTRFLASVIADPAQAVDDVEVLSPDERRAQTTGWEDIGHPQVSLPELLRDRMRAAPQAVALTHGREHVTYGDLLERVEALARGLVARGVRPGDLVGLLVRRGIGQVEAILAVLFAGAAYVPIDVTTPAARRAFILADCGAKLLVTDDEQVKPAVTLAELQSAAAALPDISPDAPAYCIYTSGTTGRPKGVLITHRNVVRLIVNDRPPFAFGPDDVWTLFHSYAFDFSVWELFGCLAYGGRLVIVGAEQARDTEQYLALLRAERVTVLNQTPSAFAHLLAVAPEARLDHLRYVIFGGERLRPRALAGFARRHPGVELVNMYGITETTVHVTVHRITEQDIADDRSNIGRPIPTTTVYLLDDRLRLLPAGAVGEICVGGLGVSPGYVNRPELTAERFVPNPFGPGLLYRSGDLARWLPDGALEALGRADGQVKVRGHRIETGEIESCLREHPGVAGAAVLLEGDRLVAYVRPAGERIGAAELREHVRAALPGYMVPAAFHEVAAFPLTVNGKLDRAALRATATPLAATGDTTGTADTAEGTAGEVARLWADLLGVPEPGPGDSFFDLGGHSLHATRVIGAVRERMGVELPLRVLFERPRLGDFARALDEYRADDPEEDDGEWVPPSGIQRQIWLAERVAPDEGLYQVPIVLRVRGDLDPVRLADALARVIARHEVLRTRFAERDGELWQVVGQGWHPEIERHDLRGLTAAARERRVRAIVADGMDPGSGRPLKAALADLGDGEHLLILRLHHLVWDEGSTPVFLRDLRHCHDSPENPAPPAPAAPIAGDTLRRVADVWADLLGVPAPGPDASFFDLGGHSLLGARMLARMRAAFGIKVPLRTLFESPRLGDFAAAIERGLAAPQAPDEVIPDADWLPASGFQERIWFAERLEPDTAVYHVPHTWRISGRLDRDRLAGALAQVIARHEILRTRFAERDGRLWRAAGEPWRPAVEYHDLRALPNGEAEADRLREEAVRTPFTPSSGRPLRVLLLDLPGDEQLLFLCVHHLVWDGQSAPPFLRDLAACYDGRPPAGPPARYDDVVARLAAGREGAGLAYWAGALAGAPPYPDVAPPVPAEPHGAVTVPLRPDLADRLRALQRARGASRFMIFAAALAATLHRRTGRSELTVGTPVALRDDPRARSVVGPCLNSVVLVSRALPSDTLGQLLLRTRDAVLDAVAHHDVPFEAVVERLNPPRRPGWTPYLDVTLNLNTVPAEWPAIGGLKTTAEPMDWIWRHEQKFGLTFTVTDRGDRLAAVLSYRGDRYRRTEAEWLAGALGRTLDAFGDLLDRPLERIEPDTVRQAPPAARYRDFVAAEAAARDDAAGLGHWARVLDGAPAYLDLATPVAPAPHGTVPVELPPRLADRLRDLAATRAVTPFQVLAAALAAALHAWTGRPDVTFGTPMANRDREEFADLVGPLLNTAVVRSRRTADTTLGGLLTAVRDALLDAHEHAAVPFEAVVDRLNPPRLPGRTPYVDAMLSVETGQPPVRLGAARLELDTGHEDAAVSAKFPLTVHFRQEGGHFTGRVAYRGDQVAAADAATLAGLVGRLVRRFTEDLDRPLSASVLLDAPERARLGMFEHGPRPAPPTTVPALLAEQIARRPDAPVIGSLTYRELDERARALAGRLRPLVRGPLPVAVLHAPRGADFVVGMLAAWYAGCAFCPIDPDHPDERAAYVLRDTGAVALLTAGSPPGTDVPVLDIAADERPAGAFEPVTPDPAAPAYVIYTSGSTGTPKGVVVGHGNLAHLVRWYIDAFDVGPDDRGAHLSSVGFDASQWEVWPYLAAGARVVPHERPVVISDVAGWLAEREITVCFLSTPLAEVVWADPVPLPALRWMLYGAAPLTRRPPADLTYEVCNNYGPTECTVAVASLPGPPPADGPLNVVGRPITGASIHVLDESGGRCPAGVPGEIHIGGDGVALGYLGRPELTEERFVRDARTGERIYRTGDRGRWLPDGTLAYLGRLDRQLKVRGHRVEPREVEAHLLADPLVGRAFVTGDATRLLAYLVPAQSDPDGRAVLARLAGRVPRHLVPDRVVWLDDLPTTPNGKVDVDRLPAPAREPEGTVAEPDTDLERRVARIWAAVLDLDRVGVEDNFFDAGGNSMLLARLHARLQEELDAGLSMRLLFQYPTVRSFAQAYAGAAPPARDHDDGSIRDRAARARRYRTTRPRRDAER</sequence>
<feature type="domain" description="Carrier" evidence="5">
    <location>
        <begin position="1381"/>
        <end position="1456"/>
    </location>
</feature>
<dbReference type="Gene3D" id="1.10.1200.10">
    <property type="entry name" value="ACP-like"/>
    <property type="match status" value="3"/>
</dbReference>
<comment type="cofactor">
    <cofactor evidence="1">
        <name>pantetheine 4'-phosphate</name>
        <dbReference type="ChEBI" id="CHEBI:47942"/>
    </cofactor>
</comment>
<dbReference type="Gene3D" id="3.30.300.30">
    <property type="match status" value="2"/>
</dbReference>
<dbReference type="CDD" id="cd17643">
    <property type="entry name" value="A_NRPS_Cytc1-like"/>
    <property type="match status" value="1"/>
</dbReference>
<dbReference type="Pfam" id="PF00550">
    <property type="entry name" value="PP-binding"/>
    <property type="match status" value="3"/>
</dbReference>